<dbReference type="EMBL" id="JAINUG010000194">
    <property type="protein sequence ID" value="KAJ8388443.1"/>
    <property type="molecule type" value="Genomic_DNA"/>
</dbReference>
<dbReference type="Proteomes" id="UP001221898">
    <property type="component" value="Unassembled WGS sequence"/>
</dbReference>
<protein>
    <submittedName>
        <fullName evidence="1">Uncharacterized protein</fullName>
    </submittedName>
</protein>
<organism evidence="1 2">
    <name type="scientific">Aldrovandia affinis</name>
    <dbReference type="NCBI Taxonomy" id="143900"/>
    <lineage>
        <taxon>Eukaryota</taxon>
        <taxon>Metazoa</taxon>
        <taxon>Chordata</taxon>
        <taxon>Craniata</taxon>
        <taxon>Vertebrata</taxon>
        <taxon>Euteleostomi</taxon>
        <taxon>Actinopterygii</taxon>
        <taxon>Neopterygii</taxon>
        <taxon>Teleostei</taxon>
        <taxon>Notacanthiformes</taxon>
        <taxon>Halosauridae</taxon>
        <taxon>Aldrovandia</taxon>
    </lineage>
</organism>
<evidence type="ECO:0000313" key="2">
    <source>
        <dbReference type="Proteomes" id="UP001221898"/>
    </source>
</evidence>
<name>A0AAD7RQT3_9TELE</name>
<gene>
    <name evidence="1" type="ORF">AAFF_G00133190</name>
</gene>
<dbReference type="AlphaFoldDB" id="A0AAD7RQT3"/>
<comment type="caution">
    <text evidence="1">The sequence shown here is derived from an EMBL/GenBank/DDBJ whole genome shotgun (WGS) entry which is preliminary data.</text>
</comment>
<evidence type="ECO:0000313" key="1">
    <source>
        <dbReference type="EMBL" id="KAJ8388443.1"/>
    </source>
</evidence>
<sequence length="201" mass="22705">MESRGNFEGLIAQLISSNQAQQVRHEQQKEGQWVRHDQLMAEQQQHTAVMRAKLQQLITAQEAQAAANLVRRADPGRFRTAQLEDPNLTSVLQQVSVVDGRLMDGVAEKIQPMGVPMGEQLDPTQRQDMLELVGRNRDVFSEEPGHTELARHSIVTEPGKKVKQRPYRIPEARREAVRMEHPCEARNGPHVLSTTGVTLIR</sequence>
<keyword evidence="2" id="KW-1185">Reference proteome</keyword>
<reference evidence="1" key="1">
    <citation type="journal article" date="2023" name="Science">
        <title>Genome structures resolve the early diversification of teleost fishes.</title>
        <authorList>
            <person name="Parey E."/>
            <person name="Louis A."/>
            <person name="Montfort J."/>
            <person name="Bouchez O."/>
            <person name="Roques C."/>
            <person name="Iampietro C."/>
            <person name="Lluch J."/>
            <person name="Castinel A."/>
            <person name="Donnadieu C."/>
            <person name="Desvignes T."/>
            <person name="Floi Bucao C."/>
            <person name="Jouanno E."/>
            <person name="Wen M."/>
            <person name="Mejri S."/>
            <person name="Dirks R."/>
            <person name="Jansen H."/>
            <person name="Henkel C."/>
            <person name="Chen W.J."/>
            <person name="Zahm M."/>
            <person name="Cabau C."/>
            <person name="Klopp C."/>
            <person name="Thompson A.W."/>
            <person name="Robinson-Rechavi M."/>
            <person name="Braasch I."/>
            <person name="Lecointre G."/>
            <person name="Bobe J."/>
            <person name="Postlethwait J.H."/>
            <person name="Berthelot C."/>
            <person name="Roest Crollius H."/>
            <person name="Guiguen Y."/>
        </authorList>
    </citation>
    <scope>NUCLEOTIDE SEQUENCE</scope>
    <source>
        <strain evidence="1">NC1722</strain>
    </source>
</reference>
<proteinExistence type="predicted"/>
<accession>A0AAD7RQT3</accession>